<dbReference type="OrthoDB" id="6846267at2759"/>
<evidence type="ECO:0000313" key="5">
    <source>
        <dbReference type="EMBL" id="CAD6447384.1"/>
    </source>
</evidence>
<keyword evidence="2 3" id="KW-0378">Hydrolase</keyword>
<dbReference type="EC" id="3.1.1.-" evidence="3"/>
<organism evidence="5 6">
    <name type="scientific">Sclerotinia trifoliorum</name>
    <dbReference type="NCBI Taxonomy" id="28548"/>
    <lineage>
        <taxon>Eukaryota</taxon>
        <taxon>Fungi</taxon>
        <taxon>Dikarya</taxon>
        <taxon>Ascomycota</taxon>
        <taxon>Pezizomycotina</taxon>
        <taxon>Leotiomycetes</taxon>
        <taxon>Helotiales</taxon>
        <taxon>Sclerotiniaceae</taxon>
        <taxon>Sclerotinia</taxon>
    </lineage>
</organism>
<dbReference type="InterPro" id="IPR029058">
    <property type="entry name" value="AB_hydrolase_fold"/>
</dbReference>
<keyword evidence="6" id="KW-1185">Reference proteome</keyword>
<dbReference type="InterPro" id="IPR019826">
    <property type="entry name" value="Carboxylesterase_B_AS"/>
</dbReference>
<feature type="domain" description="Carboxylesterase type B" evidence="4">
    <location>
        <begin position="26"/>
        <end position="524"/>
    </location>
</feature>
<dbReference type="AlphaFoldDB" id="A0A8H2W0D4"/>
<dbReference type="PANTHER" id="PTHR43142:SF8">
    <property type="entry name" value="CARBOXYLIC ESTER HYDROLASE"/>
    <property type="match status" value="1"/>
</dbReference>
<evidence type="ECO:0000313" key="6">
    <source>
        <dbReference type="Proteomes" id="UP000624404"/>
    </source>
</evidence>
<dbReference type="InterPro" id="IPR002018">
    <property type="entry name" value="CarbesteraseB"/>
</dbReference>
<dbReference type="SUPFAM" id="SSF53474">
    <property type="entry name" value="alpha/beta-Hydrolases"/>
    <property type="match status" value="1"/>
</dbReference>
<dbReference type="PROSITE" id="PS00122">
    <property type="entry name" value="CARBOXYLESTERASE_B_1"/>
    <property type="match status" value="1"/>
</dbReference>
<proteinExistence type="inferred from homology"/>
<dbReference type="EMBL" id="CAJHIA010000026">
    <property type="protein sequence ID" value="CAD6447384.1"/>
    <property type="molecule type" value="Genomic_DNA"/>
</dbReference>
<dbReference type="Pfam" id="PF00135">
    <property type="entry name" value="COesterase"/>
    <property type="match status" value="1"/>
</dbReference>
<reference evidence="5" key="1">
    <citation type="submission" date="2020-10" db="EMBL/GenBank/DDBJ databases">
        <authorList>
            <person name="Kusch S."/>
        </authorList>
    </citation>
    <scope>NUCLEOTIDE SEQUENCE</scope>
    <source>
        <strain evidence="5">SwB9</strain>
    </source>
</reference>
<dbReference type="Proteomes" id="UP000624404">
    <property type="component" value="Unassembled WGS sequence"/>
</dbReference>
<comment type="similarity">
    <text evidence="1 3">Belongs to the type-B carboxylesterase/lipase family.</text>
</comment>
<dbReference type="Gene3D" id="3.40.50.1820">
    <property type="entry name" value="alpha/beta hydrolase"/>
    <property type="match status" value="1"/>
</dbReference>
<evidence type="ECO:0000256" key="1">
    <source>
        <dbReference type="ARBA" id="ARBA00005964"/>
    </source>
</evidence>
<name>A0A8H2W0D4_9HELO</name>
<evidence type="ECO:0000256" key="3">
    <source>
        <dbReference type="RuleBase" id="RU361235"/>
    </source>
</evidence>
<protein>
    <recommendedName>
        <fullName evidence="3">Carboxylic ester hydrolase</fullName>
        <ecNumber evidence="3">3.1.1.-</ecNumber>
    </recommendedName>
</protein>
<gene>
    <name evidence="5" type="ORF">SCLTRI_LOCUS7176</name>
</gene>
<evidence type="ECO:0000256" key="2">
    <source>
        <dbReference type="ARBA" id="ARBA00022801"/>
    </source>
</evidence>
<dbReference type="PANTHER" id="PTHR43142">
    <property type="entry name" value="CARBOXYLIC ESTER HYDROLASE"/>
    <property type="match status" value="1"/>
</dbReference>
<accession>A0A8H2W0D4</accession>
<evidence type="ECO:0000259" key="4">
    <source>
        <dbReference type="Pfam" id="PF00135"/>
    </source>
</evidence>
<dbReference type="GO" id="GO:0016787">
    <property type="term" value="F:hydrolase activity"/>
    <property type="evidence" value="ECO:0007669"/>
    <property type="project" value="UniProtKB-KW"/>
</dbReference>
<sequence>MHVESQLPQTTHPIIDHSSLGTVLFGNAYGDSSATEYKEIALSIWQFSGIKYGKIPARFMQAELNEEFEDMTECYHYGPKCPQVKMPVRMEDGLIGLPKEVASHAEDVFDEFNCLNLNITTPDGSNENSELPVMVYIHGGGGWSGANSDWWCDGRSIVKQSIKIGKPIVHVAINYRLGPFGYMGSEELRKELGVVHGGNYGLRDIHLALTWLSKYSRPFGGSPSNLTIYGESAGSLAVESQIHCLLPPHFHRAIMQSQTMGQPLFSVPQCIDQKSQLYNKTKEKLGLTSVKEMQEVNCEKLMEAYRAVDARAGLGELAMVDGEFFDEDWRTRFSFKRNARKYEGRKSEIMIGNTGREGSVIKFIMIGSPKQDSRPETETLMTALTTLISTEKVNEILKAYNLLPNPFHKTSSETEQTKFAEQVLTIIEDLIFYKGTAEFVALAQKSRPELRIGQYIFKQKNPFSTAGIFKGVEVHALDLVYLHGSGDIFGEIDRMVDLGVEDKERELRMMQEMQKAWIRFAYGEDDGVDGVGAVKVFGPDGKVGGIGIEELMEERGYERWKVFDGLSNREMEGVAGVLLQVYGGLVGEG</sequence>
<comment type="caution">
    <text evidence="5">The sequence shown here is derived from an EMBL/GenBank/DDBJ whole genome shotgun (WGS) entry which is preliminary data.</text>
</comment>